<organism evidence="2 3">
    <name type="scientific">Arcticibacter tournemirensis</name>
    <dbReference type="NCBI Taxonomy" id="699437"/>
    <lineage>
        <taxon>Bacteria</taxon>
        <taxon>Pseudomonadati</taxon>
        <taxon>Bacteroidota</taxon>
        <taxon>Sphingobacteriia</taxon>
        <taxon>Sphingobacteriales</taxon>
        <taxon>Sphingobacteriaceae</taxon>
        <taxon>Arcticibacter</taxon>
    </lineage>
</organism>
<dbReference type="Proteomes" id="UP000290848">
    <property type="component" value="Unassembled WGS sequence"/>
</dbReference>
<dbReference type="OrthoDB" id="790079at2"/>
<dbReference type="EMBL" id="RXOC01000021">
    <property type="protein sequence ID" value="RXF67082.1"/>
    <property type="molecule type" value="Genomic_DNA"/>
</dbReference>
<dbReference type="InterPro" id="IPR036709">
    <property type="entry name" value="Autotransporte_beta_dom_sf"/>
</dbReference>
<name>A0A4V1KHG2_9SPHI</name>
<keyword evidence="4" id="KW-1185">Reference proteome</keyword>
<reference evidence="1 4" key="2">
    <citation type="submission" date="2019-09" db="EMBL/GenBank/DDBJ databases">
        <title>Pararcticibacter amylolyticus gen. nov., sp. nov., isolated from a rottenly hemp rope, and reclassification of Pedobacter tournemirensis as Pararcticibacter tournemirensis comb. nov.</title>
        <authorList>
            <person name="Cai Y."/>
        </authorList>
    </citation>
    <scope>NUCLEOTIDE SEQUENCE [LARGE SCALE GENOMIC DNA]</scope>
    <source>
        <strain evidence="1 4">TF5-37.2-LB10</strain>
    </source>
</reference>
<gene>
    <name evidence="2" type="ORF">EKH83_21000</name>
    <name evidence="1" type="ORF">F1649_15945</name>
</gene>
<proteinExistence type="predicted"/>
<dbReference type="EMBL" id="VWNE01000027">
    <property type="protein sequence ID" value="KAA8479924.1"/>
    <property type="molecule type" value="Genomic_DNA"/>
</dbReference>
<dbReference type="AlphaFoldDB" id="A0A4V1KHG2"/>
<dbReference type="SUPFAM" id="SSF103515">
    <property type="entry name" value="Autotransporter"/>
    <property type="match status" value="1"/>
</dbReference>
<comment type="caution">
    <text evidence="2">The sequence shown here is derived from an EMBL/GenBank/DDBJ whole genome shotgun (WGS) entry which is preliminary data.</text>
</comment>
<evidence type="ECO:0000313" key="1">
    <source>
        <dbReference type="EMBL" id="KAA8479924.1"/>
    </source>
</evidence>
<protein>
    <recommendedName>
        <fullName evidence="5">Outer membrane protein beta-barrel domain-containing protein</fullName>
    </recommendedName>
</protein>
<dbReference type="Proteomes" id="UP000322918">
    <property type="component" value="Unassembled WGS sequence"/>
</dbReference>
<evidence type="ECO:0000313" key="2">
    <source>
        <dbReference type="EMBL" id="RXF67082.1"/>
    </source>
</evidence>
<evidence type="ECO:0000313" key="3">
    <source>
        <dbReference type="Proteomes" id="UP000290848"/>
    </source>
</evidence>
<accession>A0A4V1KHG2</accession>
<evidence type="ECO:0008006" key="5">
    <source>
        <dbReference type="Google" id="ProtNLM"/>
    </source>
</evidence>
<dbReference type="RefSeq" id="WP_128771433.1">
    <property type="nucleotide sequence ID" value="NZ_RXOC01000021.1"/>
</dbReference>
<evidence type="ECO:0000313" key="4">
    <source>
        <dbReference type="Proteomes" id="UP000322918"/>
    </source>
</evidence>
<sequence>MTKLYFFLFSLSLLINIKGLRAQNIDTLLSKSEEILEEGRIFSIKGIGMAFPMGEVSDVLSPKFSSEIGLQILLKNPRYFVYPALDYMNYKYDQKYDDPGYDYKTKNASAKLYIVTFSAGLIKQINKLRIFSSAGLGGGIINEPRANVNAAAHEINFENKSSFTGTLRLNTGLDYGKKTFKFFAEISYLLQTKRIEQSNLHTLAINVGTKTNLYRLAKSLKKLREQ</sequence>
<reference evidence="2 3" key="1">
    <citation type="submission" date="2018-12" db="EMBL/GenBank/DDBJ databases">
        <title>The Draft Genome Sequence of the Soil Bacterium Pedobacter tournemirensis R1.</title>
        <authorList>
            <person name="He J."/>
        </authorList>
    </citation>
    <scope>NUCLEOTIDE SEQUENCE [LARGE SCALE GENOMIC DNA]</scope>
    <source>
        <strain evidence="2 3">R1</strain>
    </source>
</reference>